<evidence type="ECO:0000256" key="2">
    <source>
        <dbReference type="ARBA" id="ARBA00004328"/>
    </source>
</evidence>
<comment type="function">
    <text evidence="1">The VP4 protein is one of the five proteins (with VP1, VP3, VP6 and VP7) which form the inner capsid of the virus.</text>
</comment>
<evidence type="ECO:0000256" key="1">
    <source>
        <dbReference type="ARBA" id="ARBA00002541"/>
    </source>
</evidence>
<keyword evidence="7" id="KW-0946">Virion</keyword>
<protein>
    <recommendedName>
        <fullName evidence="4">Core protein VP4</fullName>
    </recommendedName>
</protein>
<comment type="similarity">
    <text evidence="3">Belongs to the orbivirus VP4 family.</text>
</comment>
<dbReference type="Pfam" id="PF05059">
    <property type="entry name" value="Orbi_VP4"/>
    <property type="match status" value="1"/>
</dbReference>
<dbReference type="InterPro" id="IPR029063">
    <property type="entry name" value="SAM-dependent_MTases_sf"/>
</dbReference>
<dbReference type="Gene3D" id="1.20.1280.200">
    <property type="entry name" value="Orbivirus VP4 core protein, C-terminal domain"/>
    <property type="match status" value="1"/>
</dbReference>
<sequence length="644" mass="75966">MPEPHAVIYVTEELTHLIKGSYLPVWEIRGNETLNELWLTNGKYSSDIYAHGKIETWSYRQLRGHGFIFVSTRKTVQLSDVLMNVDVRIPKDIIKGVDVKAFETIIGRRRLKLRKMFGDVLRSYAFRKAIVLHGSEAETLNDANPRLHKVYGLPKEPPMYHEGLCAQGPFLDEPTDEKLVSMLDYAIYSCEEVHYVGSGDGRTVTCFAKRSPERFHRIVWHLYDPIAVDLKYNNVYVHRMFVDGKRDIMKNVNLLKRVERLFIWDVSTDRGDMSDREWERHRFAEDRLGEEIAMSTSGLFSMAIIKHRIPRFMEQYHITSTYLFPQPGAPSDMYEVRNVMRLRGYSHVDRTRHQDAQVHTIVQKDVCKLVEWYHGREKGKRLKKMLFEYLHIMRENGLYAENEEPRADLFYLTNRCNYDMWREQKRVLRVSQIATMWVGGDQLFDYDDYSVPRALLMLECSHADVRVLDGNGAVLFLIWRYPDMYKRGLNYDPSWAMKFVVTMKEPVPDPPVPDISLCRFIGLRVESSLMRVRNPRVHQVNDELKRMGLDVSGHLYVTLLSGAYATDLLWWFKMILEWSSQNKEEKIRQLKASKAEVIEWKDEMAERPWHVRNDLIAALREFKFKIQKRWDAPVESWLDLLQRL</sequence>
<dbReference type="EMBL" id="KJ125193">
    <property type="protein sequence ID" value="AIA98689.1"/>
    <property type="molecule type" value="Genomic_RNA"/>
</dbReference>
<gene>
    <name evidence="8" type="primary">VP4</name>
</gene>
<dbReference type="InterPro" id="IPR043026">
    <property type="entry name" value="Orbi_VP4_C"/>
</dbReference>
<evidence type="ECO:0000256" key="4">
    <source>
        <dbReference type="ARBA" id="ARBA00021787"/>
    </source>
</evidence>
<dbReference type="CDD" id="cd20758">
    <property type="entry name" value="capping_2-OMTase_Orbivirus"/>
    <property type="match status" value="1"/>
</dbReference>
<evidence type="ECO:0000313" key="8">
    <source>
        <dbReference type="EMBL" id="AIA98689.1"/>
    </source>
</evidence>
<keyword evidence="5" id="KW-0167">Capsid protein</keyword>
<evidence type="ECO:0000256" key="3">
    <source>
        <dbReference type="ARBA" id="ARBA00009708"/>
    </source>
</evidence>
<keyword evidence="6" id="KW-1152">Outer capsid protein</keyword>
<dbReference type="Proteomes" id="UP000107140">
    <property type="component" value="Genome"/>
</dbReference>
<dbReference type="GO" id="GO:0039624">
    <property type="term" value="C:viral outer capsid"/>
    <property type="evidence" value="ECO:0007669"/>
    <property type="project" value="UniProtKB-KW"/>
</dbReference>
<comment type="subcellular location">
    <subcellularLocation>
        <location evidence="2">Virion</location>
    </subcellularLocation>
</comment>
<organism evidence="8 9">
    <name type="scientific">Epizootic hemorrhagic disease virus</name>
    <dbReference type="NCBI Taxonomy" id="40054"/>
    <lineage>
        <taxon>Viruses</taxon>
        <taxon>Riboviria</taxon>
        <taxon>Orthornavirae</taxon>
        <taxon>Duplornaviricota</taxon>
        <taxon>Resentoviricetes</taxon>
        <taxon>Reovirales</taxon>
        <taxon>Sedoreoviridae</taxon>
        <taxon>Orbivirus</taxon>
        <taxon>Orbivirus ruminantium</taxon>
    </lineage>
</organism>
<evidence type="ECO:0000256" key="5">
    <source>
        <dbReference type="ARBA" id="ARBA00022561"/>
    </source>
</evidence>
<evidence type="ECO:0000313" key="9">
    <source>
        <dbReference type="Proteomes" id="UP000107140"/>
    </source>
</evidence>
<evidence type="ECO:0000256" key="7">
    <source>
        <dbReference type="ARBA" id="ARBA00022844"/>
    </source>
</evidence>
<proteinExistence type="inferred from homology"/>
<evidence type="ECO:0000256" key="6">
    <source>
        <dbReference type="ARBA" id="ARBA00022770"/>
    </source>
</evidence>
<name>A0A060CQ69_9REOV</name>
<accession>A0A060CQ69</accession>
<reference evidence="8 9" key="1">
    <citation type="journal article" date="2014" name="Arch. Virol.">
        <title>Characterization of epizootic hemorrhagic disease virus from a bovine with clinical disease with high nucleotide sequence identity to white-tailed deer isolates.</title>
        <authorList>
            <person name="Anbalagan S."/>
            <person name="Hause B.M."/>
        </authorList>
    </citation>
    <scope>NUCLEOTIDE SEQUENCE [LARGE SCALE GENOMIC DNA]</scope>
    <source>
        <strain evidence="8">C/cattle/Indiana/13-04197/2013</strain>
    </source>
</reference>
<dbReference type="InterPro" id="IPR007753">
    <property type="entry name" value="Orbi_VP4"/>
</dbReference>
<dbReference type="Gene3D" id="3.40.50.150">
    <property type="entry name" value="Vaccinia Virus protein VP39"/>
    <property type="match status" value="1"/>
</dbReference>